<name>A0A173MGJ3_9BACT</name>
<dbReference type="SMART" id="SM00342">
    <property type="entry name" value="HTH_ARAC"/>
    <property type="match status" value="1"/>
</dbReference>
<evidence type="ECO:0000256" key="3">
    <source>
        <dbReference type="ARBA" id="ARBA00023163"/>
    </source>
</evidence>
<evidence type="ECO:0000259" key="4">
    <source>
        <dbReference type="PROSITE" id="PS01124"/>
    </source>
</evidence>
<dbReference type="PANTHER" id="PTHR43280">
    <property type="entry name" value="ARAC-FAMILY TRANSCRIPTIONAL REGULATOR"/>
    <property type="match status" value="1"/>
</dbReference>
<reference evidence="6" key="1">
    <citation type="submission" date="2017-01" db="EMBL/GenBank/DDBJ databases">
        <authorList>
            <person name="Varghese N."/>
            <person name="Submissions S."/>
        </authorList>
    </citation>
    <scope>NUCLEOTIDE SEQUENCE [LARGE SCALE GENOMIC DNA]</scope>
    <source>
        <strain evidence="6">DSM 21054</strain>
    </source>
</reference>
<dbReference type="AlphaFoldDB" id="A0A173MGJ3"/>
<dbReference type="STRING" id="477680.SAMN05421788_11652"/>
<evidence type="ECO:0000313" key="5">
    <source>
        <dbReference type="EMBL" id="SIT34427.1"/>
    </source>
</evidence>
<sequence>MNRRILRHSFSLLNIDYVSLDERWNYQNVLSPYYRLYYIDQGSGTITNGKQSWLLEPGHLYLVPGFTLCNLHCATSLGQYFIHFFEDAVNSISLFHNHRTVFKTEATAMDITGFKRLLQINPHRKINRSDNPLVYEKNIYYQEYEALNNQQDYALFMETQGILLQLVARFTALQQDKQNIAGNIPSKIVDLLGFINLNLNQALTVKKLADMTNYHPDYLSRLFMKLTGERPLSYLHTKRIERAQYLLVTTQMSLTEIAEATGFDNLPHFSRVFKNKTSLPPARYREQQFGS</sequence>
<gene>
    <name evidence="5" type="ORF">SAMN05421788_11652</name>
</gene>
<dbReference type="PANTHER" id="PTHR43280:SF28">
    <property type="entry name" value="HTH-TYPE TRANSCRIPTIONAL ACTIVATOR RHAS"/>
    <property type="match status" value="1"/>
</dbReference>
<keyword evidence="3" id="KW-0804">Transcription</keyword>
<evidence type="ECO:0000256" key="2">
    <source>
        <dbReference type="ARBA" id="ARBA00023125"/>
    </source>
</evidence>
<dbReference type="Pfam" id="PF12833">
    <property type="entry name" value="HTH_18"/>
    <property type="match status" value="1"/>
</dbReference>
<dbReference type="InterPro" id="IPR037923">
    <property type="entry name" value="HTH-like"/>
</dbReference>
<organism evidence="5 6">
    <name type="scientific">Filimonas lacunae</name>
    <dbReference type="NCBI Taxonomy" id="477680"/>
    <lineage>
        <taxon>Bacteria</taxon>
        <taxon>Pseudomonadati</taxon>
        <taxon>Bacteroidota</taxon>
        <taxon>Chitinophagia</taxon>
        <taxon>Chitinophagales</taxon>
        <taxon>Chitinophagaceae</taxon>
        <taxon>Filimonas</taxon>
    </lineage>
</organism>
<dbReference type="Proteomes" id="UP000186917">
    <property type="component" value="Unassembled WGS sequence"/>
</dbReference>
<dbReference type="PROSITE" id="PS00041">
    <property type="entry name" value="HTH_ARAC_FAMILY_1"/>
    <property type="match status" value="1"/>
</dbReference>
<dbReference type="SUPFAM" id="SSF46689">
    <property type="entry name" value="Homeodomain-like"/>
    <property type="match status" value="2"/>
</dbReference>
<dbReference type="Gene3D" id="1.10.10.60">
    <property type="entry name" value="Homeodomain-like"/>
    <property type="match status" value="2"/>
</dbReference>
<keyword evidence="1" id="KW-0805">Transcription regulation</keyword>
<dbReference type="GO" id="GO:0003700">
    <property type="term" value="F:DNA-binding transcription factor activity"/>
    <property type="evidence" value="ECO:0007669"/>
    <property type="project" value="InterPro"/>
</dbReference>
<dbReference type="RefSeq" id="WP_076382720.1">
    <property type="nucleotide sequence ID" value="NZ_AP017422.1"/>
</dbReference>
<keyword evidence="6" id="KW-1185">Reference proteome</keyword>
<accession>A0A173MGJ3</accession>
<evidence type="ECO:0000256" key="1">
    <source>
        <dbReference type="ARBA" id="ARBA00023015"/>
    </source>
</evidence>
<dbReference type="InterPro" id="IPR018060">
    <property type="entry name" value="HTH_AraC"/>
</dbReference>
<dbReference type="EMBL" id="FTOR01000016">
    <property type="protein sequence ID" value="SIT34427.1"/>
    <property type="molecule type" value="Genomic_DNA"/>
</dbReference>
<feature type="domain" description="HTH araC/xylS-type" evidence="4">
    <location>
        <begin position="189"/>
        <end position="287"/>
    </location>
</feature>
<dbReference type="PROSITE" id="PS01124">
    <property type="entry name" value="HTH_ARAC_FAMILY_2"/>
    <property type="match status" value="1"/>
</dbReference>
<dbReference type="SUPFAM" id="SSF51215">
    <property type="entry name" value="Regulatory protein AraC"/>
    <property type="match status" value="1"/>
</dbReference>
<protein>
    <submittedName>
        <fullName evidence="5">Helix-turn-helix domain-containing protein</fullName>
    </submittedName>
</protein>
<proteinExistence type="predicted"/>
<dbReference type="OrthoDB" id="1007602at2"/>
<dbReference type="KEGG" id="fln:FLA_2764"/>
<evidence type="ECO:0000313" key="6">
    <source>
        <dbReference type="Proteomes" id="UP000186917"/>
    </source>
</evidence>
<dbReference type="InterPro" id="IPR009057">
    <property type="entry name" value="Homeodomain-like_sf"/>
</dbReference>
<dbReference type="InterPro" id="IPR018062">
    <property type="entry name" value="HTH_AraC-typ_CS"/>
</dbReference>
<keyword evidence="2" id="KW-0238">DNA-binding</keyword>
<dbReference type="GO" id="GO:0043565">
    <property type="term" value="F:sequence-specific DNA binding"/>
    <property type="evidence" value="ECO:0007669"/>
    <property type="project" value="InterPro"/>
</dbReference>